<sequence length="148" mass="15765">MAHAVRKGWWRLYRPQLTACRVLALDAAGHVLLVRHSYGSGKWMLPGGGIKSGEDPIASARREYAEEVGGALQGCAQVDVTRDIFHGAPSTVHVIVGLASGPVAPDRREIVVAAFHAPDALPEALASGLAEAIPHWLALYRADQNSSI</sequence>
<proteinExistence type="predicted"/>
<name>A0ABW9XGU0_9SPHN</name>
<evidence type="ECO:0000313" key="4">
    <source>
        <dbReference type="EMBL" id="NBC37767.1"/>
    </source>
</evidence>
<accession>A0ABW9XGU0</accession>
<dbReference type="InterPro" id="IPR000086">
    <property type="entry name" value="NUDIX_hydrolase_dom"/>
</dbReference>
<dbReference type="SUPFAM" id="SSF55811">
    <property type="entry name" value="Nudix"/>
    <property type="match status" value="1"/>
</dbReference>
<evidence type="ECO:0000256" key="2">
    <source>
        <dbReference type="ARBA" id="ARBA00022801"/>
    </source>
</evidence>
<keyword evidence="2" id="KW-0378">Hydrolase</keyword>
<dbReference type="PANTHER" id="PTHR43046">
    <property type="entry name" value="GDP-MANNOSE MANNOSYL HYDROLASE"/>
    <property type="match status" value="1"/>
</dbReference>
<gene>
    <name evidence="4" type="ORF">GTZ99_14525</name>
</gene>
<protein>
    <submittedName>
        <fullName evidence="4">NUDIX domain-containing protein</fullName>
    </submittedName>
</protein>
<evidence type="ECO:0000256" key="1">
    <source>
        <dbReference type="ARBA" id="ARBA00001946"/>
    </source>
</evidence>
<dbReference type="Gene3D" id="3.90.79.10">
    <property type="entry name" value="Nucleoside Triphosphate Pyrophosphohydrolase"/>
    <property type="match status" value="1"/>
</dbReference>
<dbReference type="EMBL" id="JAAAPO010000006">
    <property type="protein sequence ID" value="NBC37767.1"/>
    <property type="molecule type" value="Genomic_DNA"/>
</dbReference>
<comment type="caution">
    <text evidence="4">The sequence shown here is derived from an EMBL/GenBank/DDBJ whole genome shotgun (WGS) entry which is preliminary data.</text>
</comment>
<dbReference type="Proteomes" id="UP000753724">
    <property type="component" value="Unassembled WGS sequence"/>
</dbReference>
<dbReference type="Pfam" id="PF00293">
    <property type="entry name" value="NUDIX"/>
    <property type="match status" value="1"/>
</dbReference>
<dbReference type="PROSITE" id="PS51462">
    <property type="entry name" value="NUDIX"/>
    <property type="match status" value="1"/>
</dbReference>
<keyword evidence="5" id="KW-1185">Reference proteome</keyword>
<evidence type="ECO:0000313" key="5">
    <source>
        <dbReference type="Proteomes" id="UP000753724"/>
    </source>
</evidence>
<comment type="cofactor">
    <cofactor evidence="1">
        <name>Mg(2+)</name>
        <dbReference type="ChEBI" id="CHEBI:18420"/>
    </cofactor>
</comment>
<feature type="domain" description="Nudix hydrolase" evidence="3">
    <location>
        <begin position="15"/>
        <end position="139"/>
    </location>
</feature>
<dbReference type="InterPro" id="IPR015797">
    <property type="entry name" value="NUDIX_hydrolase-like_dom_sf"/>
</dbReference>
<dbReference type="PANTHER" id="PTHR43046:SF14">
    <property type="entry name" value="MUTT_NUDIX FAMILY PROTEIN"/>
    <property type="match status" value="1"/>
</dbReference>
<evidence type="ECO:0000259" key="3">
    <source>
        <dbReference type="PROSITE" id="PS51462"/>
    </source>
</evidence>
<organism evidence="4 5">
    <name type="scientific">Novosphingobium ovatum</name>
    <dbReference type="NCBI Taxonomy" id="1908523"/>
    <lineage>
        <taxon>Bacteria</taxon>
        <taxon>Pseudomonadati</taxon>
        <taxon>Pseudomonadota</taxon>
        <taxon>Alphaproteobacteria</taxon>
        <taxon>Sphingomonadales</taxon>
        <taxon>Sphingomonadaceae</taxon>
        <taxon>Novosphingobium</taxon>
    </lineage>
</organism>
<reference evidence="5" key="1">
    <citation type="submission" date="2020-01" db="EMBL/GenBank/DDBJ databases">
        <title>Sphingomonas sp. strain CSW-10.</title>
        <authorList>
            <person name="Chen W.-M."/>
        </authorList>
    </citation>
    <scope>NUCLEOTIDE SEQUENCE [LARGE SCALE GENOMIC DNA]</scope>
    <source>
        <strain evidence="5">FSY-8</strain>
    </source>
</reference>